<dbReference type="SUPFAM" id="SSF55186">
    <property type="entry name" value="ThrRS/AlaRS common domain"/>
    <property type="match status" value="1"/>
</dbReference>
<keyword evidence="2" id="KW-0436">Ligase</keyword>
<feature type="domain" description="AAA+ ATPase" evidence="1">
    <location>
        <begin position="302"/>
        <end position="461"/>
    </location>
</feature>
<dbReference type="SUPFAM" id="SSF52540">
    <property type="entry name" value="P-loop containing nucleoside triphosphate hydrolases"/>
    <property type="match status" value="1"/>
</dbReference>
<dbReference type="Gene3D" id="3.30.980.10">
    <property type="entry name" value="Threonyl-trna Synthetase, Chain A, domain 2"/>
    <property type="match status" value="1"/>
</dbReference>
<name>A0A1V5SQU2_9BACT</name>
<dbReference type="InterPro" id="IPR018163">
    <property type="entry name" value="Thr/Ala-tRNA-synth_IIc_edit"/>
</dbReference>
<dbReference type="CDD" id="cd02028">
    <property type="entry name" value="UMPK_like"/>
    <property type="match status" value="1"/>
</dbReference>
<dbReference type="AlphaFoldDB" id="A0A1V5SQU2"/>
<dbReference type="InterPro" id="IPR003593">
    <property type="entry name" value="AAA+_ATPase"/>
</dbReference>
<reference evidence="2" key="1">
    <citation type="submission" date="2017-02" db="EMBL/GenBank/DDBJ databases">
        <title>Delving into the versatile metabolic prowess of the omnipresent phylum Bacteroidetes.</title>
        <authorList>
            <person name="Nobu M.K."/>
            <person name="Mei R."/>
            <person name="Narihiro T."/>
            <person name="Kuroda K."/>
            <person name="Liu W.-T."/>
        </authorList>
    </citation>
    <scope>NUCLEOTIDE SEQUENCE</scope>
    <source>
        <strain evidence="2">ADurb.Bin276</strain>
    </source>
</reference>
<protein>
    <submittedName>
        <fullName evidence="2">Threonine--tRNA ligase 2</fullName>
        <ecNumber evidence="2">6.1.1.3</ecNumber>
    </submittedName>
</protein>
<evidence type="ECO:0000259" key="1">
    <source>
        <dbReference type="SMART" id="SM00382"/>
    </source>
</evidence>
<dbReference type="Pfam" id="PF00485">
    <property type="entry name" value="PRK"/>
    <property type="match status" value="1"/>
</dbReference>
<accession>A0A1V5SQU2</accession>
<dbReference type="PANTHER" id="PTHR10285">
    <property type="entry name" value="URIDINE KINASE"/>
    <property type="match status" value="1"/>
</dbReference>
<evidence type="ECO:0000313" key="2">
    <source>
        <dbReference type="EMBL" id="OQA56877.1"/>
    </source>
</evidence>
<dbReference type="Gene3D" id="3.40.50.300">
    <property type="entry name" value="P-loop containing nucleotide triphosphate hydrolases"/>
    <property type="match status" value="1"/>
</dbReference>
<dbReference type="GO" id="GO:0005524">
    <property type="term" value="F:ATP binding"/>
    <property type="evidence" value="ECO:0007669"/>
    <property type="project" value="InterPro"/>
</dbReference>
<dbReference type="InterPro" id="IPR006083">
    <property type="entry name" value="PRK/URK"/>
</dbReference>
<comment type="caution">
    <text evidence="2">The sequence shown here is derived from an EMBL/GenBank/DDBJ whole genome shotgun (WGS) entry which is preliminary data.</text>
</comment>
<dbReference type="GO" id="GO:0016301">
    <property type="term" value="F:kinase activity"/>
    <property type="evidence" value="ECO:0007669"/>
    <property type="project" value="InterPro"/>
</dbReference>
<sequence length="561" mass="65232">MNQLEKIISLAVIEMKASPCSITINNQQNLNITPGMTILEIAHKSFPDNYQNFMAARLNGEIVDLNTKVTKPSDICFLDFSQPEGHRTYLRSLLFMLSYSINTLYPKAHLHVLHSMSDGLFCEITGIGNLTTEHLDNINQKMQELARLNLSFEREIVDWDKAKNIFHRQNREDLNRLFRYWRTTAITLYRLNKYYDYYYGPLCPSTGYIKNYGFVLVPPGFFLQYPRATDPERLPTYVFRPKLFTTFQEAGQWAKIMEIKNVGDLNESIVHGQGREIVSMTEAFHEKKIAQIADLITQKRGSLKTVFIAGPSSSGKTTFARRLYIQLRVNGWKPETISLDDYFISKKDIKTWDNQYYERPEALDLELFEQQIEELIDGKEVEIPRYNFITGSREPQGAKMQLGHDGIIIIEGLHALNPLLSKNIPEERKFKIYASAITQLNIDNHNRMSTTDCRLIRRLVRDSQFRGSTTEEVFKTWLHVHAGEEKYIFPYQEDADIFFNSSLIYELSILRQYTEPLLRAITPENETYLEAYRLYAFLNNFIPLQSSFVPSNSILREFIGT</sequence>
<dbReference type="Proteomes" id="UP000485569">
    <property type="component" value="Unassembled WGS sequence"/>
</dbReference>
<dbReference type="SMART" id="SM00382">
    <property type="entry name" value="AAA"/>
    <property type="match status" value="1"/>
</dbReference>
<organism evidence="2">
    <name type="scientific">Candidatus Atribacter allofermentans</name>
    <dbReference type="NCBI Taxonomy" id="1852833"/>
    <lineage>
        <taxon>Bacteria</taxon>
        <taxon>Pseudomonadati</taxon>
        <taxon>Atribacterota</taxon>
        <taxon>Atribacteria</taxon>
        <taxon>Atribacterales</taxon>
        <taxon>Atribacteraceae</taxon>
        <taxon>Atribacter</taxon>
    </lineage>
</organism>
<gene>
    <name evidence="2" type="primary">thrZ_1</name>
    <name evidence="2" type="ORF">BWY41_01426</name>
</gene>
<proteinExistence type="predicted"/>
<dbReference type="EC" id="6.1.1.3" evidence="2"/>
<dbReference type="EMBL" id="MWBQ01000105">
    <property type="protein sequence ID" value="OQA56877.1"/>
    <property type="molecule type" value="Genomic_DNA"/>
</dbReference>
<dbReference type="GO" id="GO:0004829">
    <property type="term" value="F:threonine-tRNA ligase activity"/>
    <property type="evidence" value="ECO:0007669"/>
    <property type="project" value="UniProtKB-EC"/>
</dbReference>
<dbReference type="InterPro" id="IPR027417">
    <property type="entry name" value="P-loop_NTPase"/>
</dbReference>
<dbReference type="PRINTS" id="PR00988">
    <property type="entry name" value="URIDINKINASE"/>
</dbReference>